<evidence type="ECO:0000313" key="2">
    <source>
        <dbReference type="EMBL" id="CAA0395685.1"/>
    </source>
</evidence>
<sequence length="260" mass="29698">MMTARIGTTGSPKALIAFENREESSKISPVQPMENTCQASCCRDKSRPNPADAPTEGGRYSEEEKRIQNDRKKKAVKANCDAQIRERVETDKRPVGSRGTGLCLLTNDLYFLIPLHSRCGIPLLRDGQGGMWIRNTFMEMMSRFSFQKKTFAPQYWMAEEVTLLTAKMETAKWYYFWSFTFCTKLCFTKDEVKPQIARIIEITFNPFILSWKMITAKIGTTGSPKTLIAFENREESSKISPVPPMENTCQVTAVHTRFIM</sequence>
<dbReference type="Proteomes" id="UP000434276">
    <property type="component" value="Unassembled WGS sequence"/>
</dbReference>
<dbReference type="AlphaFoldDB" id="A0A654FQX5"/>
<dbReference type="EMBL" id="CACRSJ010000109">
    <property type="protein sequence ID" value="VYS63113.1"/>
    <property type="molecule type" value="Genomic_DNA"/>
</dbReference>
<accession>A0A5S9XTK6</accession>
<reference evidence="3 4" key="1">
    <citation type="submission" date="2019-11" db="EMBL/GenBank/DDBJ databases">
        <authorList>
            <person name="Jiao W.-B."/>
            <person name="Schneeberger K."/>
        </authorList>
    </citation>
    <scope>NUCLEOTIDE SEQUENCE [LARGE SCALE GENOMIC DNA]</scope>
    <source>
        <strain evidence="4">cv. An-1</strain>
        <strain evidence="5">cv. C24</strain>
    </source>
</reference>
<feature type="region of interest" description="Disordered" evidence="1">
    <location>
        <begin position="1"/>
        <end position="72"/>
    </location>
</feature>
<dbReference type="OrthoDB" id="2008388at2759"/>
<evidence type="ECO:0000313" key="3">
    <source>
        <dbReference type="EMBL" id="VYS63113.1"/>
    </source>
</evidence>
<proteinExistence type="predicted"/>
<evidence type="ECO:0000313" key="4">
    <source>
        <dbReference type="Proteomes" id="UP000426265"/>
    </source>
</evidence>
<evidence type="ECO:0000256" key="1">
    <source>
        <dbReference type="SAM" id="MobiDB-lite"/>
    </source>
</evidence>
<dbReference type="EMBL" id="CACSHJ010000095">
    <property type="protein sequence ID" value="CAA0395685.1"/>
    <property type="molecule type" value="Genomic_DNA"/>
</dbReference>
<dbReference type="Proteomes" id="UP000426265">
    <property type="component" value="Unassembled WGS sequence"/>
</dbReference>
<feature type="compositionally biased region" description="Polar residues" evidence="1">
    <location>
        <begin position="1"/>
        <end position="11"/>
    </location>
</feature>
<protein>
    <submittedName>
        <fullName evidence="3">Uncharacterized protein</fullName>
    </submittedName>
</protein>
<evidence type="ECO:0000313" key="5">
    <source>
        <dbReference type="Proteomes" id="UP000434276"/>
    </source>
</evidence>
<organism evidence="3 4">
    <name type="scientific">Arabidopsis thaliana</name>
    <name type="common">Mouse-ear cress</name>
    <dbReference type="NCBI Taxonomy" id="3702"/>
    <lineage>
        <taxon>Eukaryota</taxon>
        <taxon>Viridiplantae</taxon>
        <taxon>Streptophyta</taxon>
        <taxon>Embryophyta</taxon>
        <taxon>Tracheophyta</taxon>
        <taxon>Spermatophyta</taxon>
        <taxon>Magnoliopsida</taxon>
        <taxon>eudicotyledons</taxon>
        <taxon>Gunneridae</taxon>
        <taxon>Pentapetalae</taxon>
        <taxon>rosids</taxon>
        <taxon>malvids</taxon>
        <taxon>Brassicales</taxon>
        <taxon>Brassicaceae</taxon>
        <taxon>Camelineae</taxon>
        <taxon>Arabidopsis</taxon>
    </lineage>
</organism>
<name>A0A654FQX5_ARATH</name>
<gene>
    <name evidence="3" type="ORF">AN1_LOCUS18533</name>
    <name evidence="2" type="ORF">C24_LOCUS18425</name>
</gene>
<accession>A0A654FQX5</accession>
<feature type="compositionally biased region" description="Basic and acidic residues" evidence="1">
    <location>
        <begin position="59"/>
        <end position="70"/>
    </location>
</feature>